<accession>A0ABW7Q1I4</accession>
<evidence type="ECO:0000313" key="1">
    <source>
        <dbReference type="EMBL" id="MFH8136342.1"/>
    </source>
</evidence>
<evidence type="ECO:0000313" key="2">
    <source>
        <dbReference type="Proteomes" id="UP001611251"/>
    </source>
</evidence>
<gene>
    <name evidence="1" type="ORF">ABU178_19550</name>
</gene>
<keyword evidence="2" id="KW-1185">Reference proteome</keyword>
<dbReference type="EMBL" id="JBGFSN010000012">
    <property type="protein sequence ID" value="MFH8136342.1"/>
    <property type="molecule type" value="Genomic_DNA"/>
</dbReference>
<protein>
    <submittedName>
        <fullName evidence="1">Uncharacterized protein</fullName>
    </submittedName>
</protein>
<organism evidence="1 2">
    <name type="scientific">Pantoea osteomyelitidis</name>
    <dbReference type="NCBI Taxonomy" id="3230026"/>
    <lineage>
        <taxon>Bacteria</taxon>
        <taxon>Pseudomonadati</taxon>
        <taxon>Pseudomonadota</taxon>
        <taxon>Gammaproteobacteria</taxon>
        <taxon>Enterobacterales</taxon>
        <taxon>Erwiniaceae</taxon>
        <taxon>Pantoea</taxon>
    </lineage>
</organism>
<proteinExistence type="predicted"/>
<reference evidence="1 2" key="1">
    <citation type="submission" date="2024-08" db="EMBL/GenBank/DDBJ databases">
        <title>Pantoea ronii - a newly identified human opportunistic pathogen.</title>
        <authorList>
            <person name="Keidar-Friedman D."/>
            <person name="Sorek N."/>
            <person name="Leshin-Carmel D."/>
            <person name="Tsur A."/>
            <person name="Amsalem M."/>
            <person name="Tolkach D."/>
            <person name="Brosh-Nissimov T."/>
        </authorList>
    </citation>
    <scope>NUCLEOTIDE SEQUENCE [LARGE SCALE GENOMIC DNA]</scope>
    <source>
        <strain evidence="1 2">AA23256</strain>
    </source>
</reference>
<dbReference type="Proteomes" id="UP001611251">
    <property type="component" value="Unassembled WGS sequence"/>
</dbReference>
<dbReference type="RefSeq" id="WP_397218042.1">
    <property type="nucleotide sequence ID" value="NZ_JBGFSN010000012.1"/>
</dbReference>
<comment type="caution">
    <text evidence="1">The sequence shown here is derived from an EMBL/GenBank/DDBJ whole genome shotgun (WGS) entry which is preliminary data.</text>
</comment>
<name>A0ABW7Q1I4_9GAMM</name>
<sequence length="415" mass="45737">MSVNTLSWGLCAPGAVLSVRRRRTLKISETVARFNQLAVPGLGGVWFGRQLILALQGVAIATELGEQFSNIEVANAIEALSCWKGFKQPSARNGDRRLRGIRKIKSLEAGSITFRAARKKAFYVTIPMRMATLEALPALGLVQPQRSFNAFQCTPLGEQLARVEPTQRDLLTQWVKSGGGPPASLVSPLVPLPRTASRLIRTQLQYAGDEQSRQRRSAALQWVDRLRQHPPASLSWQDRPDEITPDHWHDLQAGAFFTRTRNSAIALLEIIEQEMAQRSSGPRFALNQTFSKVVQQALKTLERNARAFLELRHRDADANQFCSECSGEAVAVLRALISRDGHILQLNGEHIEPGAAYKATGLPAGRQPGEQDDLPPAADGFWPADISGRILNLFLLNLDLHGELNAWLSKAVSNG</sequence>